<evidence type="ECO:0008006" key="6">
    <source>
        <dbReference type="Google" id="ProtNLM"/>
    </source>
</evidence>
<dbReference type="OrthoDB" id="10251809at2759"/>
<dbReference type="Proteomes" id="UP001149165">
    <property type="component" value="Unassembled WGS sequence"/>
</dbReference>
<dbReference type="AlphaFoldDB" id="A0A9W9K4T1"/>
<dbReference type="PANTHER" id="PTHR16861">
    <property type="entry name" value="GLYCOPROTEIN 38"/>
    <property type="match status" value="1"/>
</dbReference>
<keyword evidence="2" id="KW-1133">Transmembrane helix</keyword>
<keyword evidence="5" id="KW-1185">Reference proteome</keyword>
<feature type="region of interest" description="Disordered" evidence="1">
    <location>
        <begin position="490"/>
        <end position="537"/>
    </location>
</feature>
<keyword evidence="2" id="KW-0812">Transmembrane</keyword>
<comment type="caution">
    <text evidence="4">The sequence shown here is derived from an EMBL/GenBank/DDBJ whole genome shotgun (WGS) entry which is preliminary data.</text>
</comment>
<evidence type="ECO:0000313" key="4">
    <source>
        <dbReference type="EMBL" id="KAJ5092835.1"/>
    </source>
</evidence>
<evidence type="ECO:0000256" key="2">
    <source>
        <dbReference type="SAM" id="Phobius"/>
    </source>
</evidence>
<reference evidence="4" key="2">
    <citation type="journal article" date="2023" name="IMA Fungus">
        <title>Comparative genomic study of the Penicillium genus elucidates a diverse pangenome and 15 lateral gene transfer events.</title>
        <authorList>
            <person name="Petersen C."/>
            <person name="Sorensen T."/>
            <person name="Nielsen M.R."/>
            <person name="Sondergaard T.E."/>
            <person name="Sorensen J.L."/>
            <person name="Fitzpatrick D.A."/>
            <person name="Frisvad J.C."/>
            <person name="Nielsen K.L."/>
        </authorList>
    </citation>
    <scope>NUCLEOTIDE SEQUENCE</scope>
    <source>
        <strain evidence="4">IBT 30069</strain>
    </source>
</reference>
<evidence type="ECO:0000256" key="1">
    <source>
        <dbReference type="SAM" id="MobiDB-lite"/>
    </source>
</evidence>
<keyword evidence="3" id="KW-0732">Signal</keyword>
<reference evidence="4" key="1">
    <citation type="submission" date="2022-11" db="EMBL/GenBank/DDBJ databases">
        <authorList>
            <person name="Petersen C."/>
        </authorList>
    </citation>
    <scope>NUCLEOTIDE SEQUENCE</scope>
    <source>
        <strain evidence="4">IBT 30069</strain>
    </source>
</reference>
<evidence type="ECO:0000256" key="3">
    <source>
        <dbReference type="SAM" id="SignalP"/>
    </source>
</evidence>
<dbReference type="SUPFAM" id="SSF117281">
    <property type="entry name" value="Kelch motif"/>
    <property type="match status" value="1"/>
</dbReference>
<feature type="signal peptide" evidence="3">
    <location>
        <begin position="1"/>
        <end position="17"/>
    </location>
</feature>
<dbReference type="PANTHER" id="PTHR16861:SF7">
    <property type="entry name" value="MEMBRANE ANCHOR OPY2 N-TERMINAL DOMAIN-CONTAINING PROTEIN"/>
    <property type="match status" value="1"/>
</dbReference>
<evidence type="ECO:0000313" key="5">
    <source>
        <dbReference type="Proteomes" id="UP001149165"/>
    </source>
</evidence>
<sequence length="537" mass="58562">MSPLVLLALCSAQLALAIPTMDISKRDVLSDLSAGWCRSYKFGVSIANNILYMVGLDGGLIPGDENSDHHYLMTLDLTSSFSVNDGSNYKLSVINDTVPDVKYQAFWPSRDNSTLYMYGGMFLNNVSTDTGIWAYSPNQKIWQILEQEIIIPTRLVNGANTNAPQIQAAYWVGGYQDSDTTVTITDSTVNYAKGMIQLNTTTGIYTSLEAPFTPVQDGSLSYIPVGEMGILVYVGGQVPSIQDGINATMTPNEWDYVQVYDIAAAKWYNQTTSGSGVSRTQFCASVQHDESSSSYEIFFLGGADFETEDVITDVSYLSIPSFKWFQASPLDTGRMTMDCATYGSQIFGVGGRLAWYVDQRAGCYRMPAFIYDADSEAIRTNFDPTRTTYSVSSSTYDDIKKSPYPSKWADSSLEALFVTANTNNSSTNSTSTTKDTPLSSNNSTDIGAIVGGVVGAVAGLIITGALVYFCIFKHRKNKRAAEGVVTERPSTLVDSSPSTTQALSELWDRKDPSELGGNGRSELASRRATTRFELAEK</sequence>
<gene>
    <name evidence="4" type="ORF">N7456_008696</name>
</gene>
<feature type="transmembrane region" description="Helical" evidence="2">
    <location>
        <begin position="446"/>
        <end position="471"/>
    </location>
</feature>
<feature type="chain" id="PRO_5040738820" description="Kelch repeat protein" evidence="3">
    <location>
        <begin position="18"/>
        <end position="537"/>
    </location>
</feature>
<organism evidence="4 5">
    <name type="scientific">Penicillium angulare</name>
    <dbReference type="NCBI Taxonomy" id="116970"/>
    <lineage>
        <taxon>Eukaryota</taxon>
        <taxon>Fungi</taxon>
        <taxon>Dikarya</taxon>
        <taxon>Ascomycota</taxon>
        <taxon>Pezizomycotina</taxon>
        <taxon>Eurotiomycetes</taxon>
        <taxon>Eurotiomycetidae</taxon>
        <taxon>Eurotiales</taxon>
        <taxon>Aspergillaceae</taxon>
        <taxon>Penicillium</taxon>
    </lineage>
</organism>
<accession>A0A9W9K4T1</accession>
<proteinExistence type="predicted"/>
<keyword evidence="2" id="KW-0472">Membrane</keyword>
<feature type="compositionally biased region" description="Polar residues" evidence="1">
    <location>
        <begin position="490"/>
        <end position="503"/>
    </location>
</feature>
<protein>
    <recommendedName>
        <fullName evidence="6">Kelch repeat protein</fullName>
    </recommendedName>
</protein>
<dbReference type="Gene3D" id="2.120.10.80">
    <property type="entry name" value="Kelch-type beta propeller"/>
    <property type="match status" value="1"/>
</dbReference>
<dbReference type="InterPro" id="IPR015915">
    <property type="entry name" value="Kelch-typ_b-propeller"/>
</dbReference>
<name>A0A9W9K4T1_9EURO</name>
<dbReference type="EMBL" id="JAPQKH010000006">
    <property type="protein sequence ID" value="KAJ5092835.1"/>
    <property type="molecule type" value="Genomic_DNA"/>
</dbReference>